<dbReference type="Pfam" id="PF00550">
    <property type="entry name" value="PP-binding"/>
    <property type="match status" value="1"/>
</dbReference>
<dbReference type="Pfam" id="PF00501">
    <property type="entry name" value="AMP-binding"/>
    <property type="match status" value="1"/>
</dbReference>
<dbReference type="FunFam" id="3.40.50.12780:FF:000013">
    <property type="entry name" value="Long-chain-fatty-acid--AMP ligase FadD32"/>
    <property type="match status" value="1"/>
</dbReference>
<evidence type="ECO:0000256" key="2">
    <source>
        <dbReference type="ARBA" id="ARBA00022450"/>
    </source>
</evidence>
<proteinExistence type="inferred from homology"/>
<dbReference type="Gene3D" id="3.40.50.12780">
    <property type="entry name" value="N-terminal domain of ligase-like"/>
    <property type="match status" value="1"/>
</dbReference>
<evidence type="ECO:0000256" key="5">
    <source>
        <dbReference type="SAM" id="Phobius"/>
    </source>
</evidence>
<dbReference type="SUPFAM" id="SSF47336">
    <property type="entry name" value="ACP-like"/>
    <property type="match status" value="1"/>
</dbReference>
<dbReference type="EMBL" id="UOFU01000238">
    <property type="protein sequence ID" value="VAX01737.1"/>
    <property type="molecule type" value="Genomic_DNA"/>
</dbReference>
<dbReference type="SUPFAM" id="SSF69593">
    <property type="entry name" value="Glycerol-3-phosphate (1)-acyltransferase"/>
    <property type="match status" value="1"/>
</dbReference>
<reference evidence="7" key="1">
    <citation type="submission" date="2018-06" db="EMBL/GenBank/DDBJ databases">
        <authorList>
            <person name="Zhirakovskaya E."/>
        </authorList>
    </citation>
    <scope>NUCLEOTIDE SEQUENCE</scope>
</reference>
<gene>
    <name evidence="7" type="ORF">MNBD_GAMMA20-1230</name>
</gene>
<dbReference type="Gene3D" id="1.10.1200.10">
    <property type="entry name" value="ACP-like"/>
    <property type="match status" value="1"/>
</dbReference>
<dbReference type="PROSITE" id="PS50075">
    <property type="entry name" value="CARRIER"/>
    <property type="match status" value="1"/>
</dbReference>
<dbReference type="GO" id="GO:0031177">
    <property type="term" value="F:phosphopantetheine binding"/>
    <property type="evidence" value="ECO:0007669"/>
    <property type="project" value="InterPro"/>
</dbReference>
<dbReference type="InterPro" id="IPR002123">
    <property type="entry name" value="Plipid/glycerol_acylTrfase"/>
</dbReference>
<dbReference type="SMART" id="SM00563">
    <property type="entry name" value="PlsC"/>
    <property type="match status" value="1"/>
</dbReference>
<dbReference type="CDD" id="cd05931">
    <property type="entry name" value="FAAL"/>
    <property type="match status" value="1"/>
</dbReference>
<dbReference type="InterPro" id="IPR020845">
    <property type="entry name" value="AMP-binding_CS"/>
</dbReference>
<dbReference type="Pfam" id="PF01553">
    <property type="entry name" value="Acyltransferase"/>
    <property type="match status" value="1"/>
</dbReference>
<dbReference type="InterPro" id="IPR009081">
    <property type="entry name" value="PP-bd_ACP"/>
</dbReference>
<dbReference type="SMART" id="SM00823">
    <property type="entry name" value="PKS_PP"/>
    <property type="match status" value="1"/>
</dbReference>
<dbReference type="AlphaFoldDB" id="A0A3B1B9L7"/>
<keyword evidence="3" id="KW-0597">Phosphoprotein</keyword>
<dbReference type="GO" id="GO:0005886">
    <property type="term" value="C:plasma membrane"/>
    <property type="evidence" value="ECO:0007669"/>
    <property type="project" value="TreeGrafter"/>
</dbReference>
<protein>
    <submittedName>
        <fullName evidence="7">Polyketide synthase modules and related proteins</fullName>
    </submittedName>
</protein>
<dbReference type="PANTHER" id="PTHR22754">
    <property type="entry name" value="DISCO-INTERACTING PROTEIN 2 DIP2 -RELATED"/>
    <property type="match status" value="1"/>
</dbReference>
<keyword evidence="4" id="KW-0436">Ligase</keyword>
<evidence type="ECO:0000256" key="1">
    <source>
        <dbReference type="ARBA" id="ARBA00006432"/>
    </source>
</evidence>
<feature type="transmembrane region" description="Helical" evidence="5">
    <location>
        <begin position="327"/>
        <end position="350"/>
    </location>
</feature>
<dbReference type="InterPro" id="IPR042099">
    <property type="entry name" value="ANL_N_sf"/>
</dbReference>
<feature type="transmembrane region" description="Helical" evidence="5">
    <location>
        <begin position="699"/>
        <end position="721"/>
    </location>
</feature>
<evidence type="ECO:0000256" key="3">
    <source>
        <dbReference type="ARBA" id="ARBA00022553"/>
    </source>
</evidence>
<keyword evidence="5" id="KW-1133">Transmembrane helix</keyword>
<evidence type="ECO:0000313" key="7">
    <source>
        <dbReference type="EMBL" id="VAX01737.1"/>
    </source>
</evidence>
<dbReference type="PANTHER" id="PTHR22754:SF32">
    <property type="entry name" value="DISCO-INTERACTING PROTEIN 2"/>
    <property type="match status" value="1"/>
</dbReference>
<dbReference type="Gene3D" id="3.30.300.30">
    <property type="match status" value="1"/>
</dbReference>
<name>A0A3B1B9L7_9ZZZZ</name>
<sequence>MTDYWAPLLEEIKSLLAEMQSGAVSQTIHLDHSLRRDIGFDSLTRVELLTRIERRFGLALPEHVFSEAETPRDLIRELVKAASKSNSQTVSLSGTEGASLERMETVTNPVQAQTLVEVLEWHVHNHPQQPHIQFYTDEADGERIDYQRLYAGAQALAGSLQRQGLQPGEPVAIMLPTSSEYFDAFFGILLAGGIPVPIYPPTDPGQLEDHLRRHTAILSNCRAVTLITVSKAKQVARLLKAQLETLRHIVTVDELLAAGGNYYRPPISPQDTAFLQYTSGSTGNPKGVVLTHANLLANIRAMGDRVHANAKDVFVSWLPLYHDMGLIGAWLGSLYYAALLVIMSPLAFLARPQRWFQAIHRYHGTLSAAPNFAYELCLSRLQDSDLEGVDLSSWRAAFNGAEAVSAKTVMQFPQRFAQFGFSATAMVPVYGLAECSVGLAFPPTGRGLLIDHIQRQAFAQTGAAIPVADDEENALCFVACGQVLAGHEMRIVDNQGNELPDRQEGRIQFRGPSTTSGYLHNREATQKLFDGDWLDSGDLAYISAGDLYVTGRTKDVIIRAGRNLYPHELEEAVGDIPNIRKGRVAVFGATDPNTGTERLVVLAETRKKEVDELSQLRRQVNDVANKLIGGPADDIVLARPNTVLKTSSGKIRRSACRELYESGFLGKTQAPLWQQISHLLLTSVIPQFRRFRRSIKTGLWAIYAKIVFWFLAPLAWLGVVFSPSTRLRWWLMRVATRLLTRLTRTPFRVEGLEKLPDKNQPCIFVANHASYLDGPLLIAALDRPFSFVAKIELARQTVAGIFLRRIGTEFVERFDVKKGAEDASYLFTLAKTGRSLFFFPEGTFTRSPGLLPFHLGAFLTAVEAGLPIVPVAIRGTRSILRSGTQLPHRGSITITVGNPIWPQTIRSQENFADKQRENWAIALILRDQARAFISRYSGEAYLD</sequence>
<dbReference type="InterPro" id="IPR020806">
    <property type="entry name" value="PKS_PP-bd"/>
</dbReference>
<keyword evidence="5" id="KW-0812">Transmembrane</keyword>
<dbReference type="InterPro" id="IPR045851">
    <property type="entry name" value="AMP-bd_C_sf"/>
</dbReference>
<accession>A0A3B1B9L7</accession>
<dbReference type="InterPro" id="IPR000873">
    <property type="entry name" value="AMP-dep_synth/lig_dom"/>
</dbReference>
<dbReference type="GO" id="GO:0016746">
    <property type="term" value="F:acyltransferase activity"/>
    <property type="evidence" value="ECO:0007669"/>
    <property type="project" value="InterPro"/>
</dbReference>
<evidence type="ECO:0000256" key="4">
    <source>
        <dbReference type="ARBA" id="ARBA00022598"/>
    </source>
</evidence>
<dbReference type="GO" id="GO:0070566">
    <property type="term" value="F:adenylyltransferase activity"/>
    <property type="evidence" value="ECO:0007669"/>
    <property type="project" value="TreeGrafter"/>
</dbReference>
<dbReference type="SUPFAM" id="SSF56801">
    <property type="entry name" value="Acetyl-CoA synthetase-like"/>
    <property type="match status" value="1"/>
</dbReference>
<comment type="similarity">
    <text evidence="1">Belongs to the ATP-dependent AMP-binding enzyme family.</text>
</comment>
<keyword evidence="5" id="KW-0472">Membrane</keyword>
<dbReference type="InterPro" id="IPR040097">
    <property type="entry name" value="FAAL/FAAC"/>
</dbReference>
<feature type="domain" description="Carrier" evidence="6">
    <location>
        <begin position="6"/>
        <end position="82"/>
    </location>
</feature>
<keyword evidence="2" id="KW-0596">Phosphopantetheine</keyword>
<dbReference type="GO" id="GO:0016874">
    <property type="term" value="F:ligase activity"/>
    <property type="evidence" value="ECO:0007669"/>
    <property type="project" value="UniProtKB-KW"/>
</dbReference>
<dbReference type="GO" id="GO:0006633">
    <property type="term" value="P:fatty acid biosynthetic process"/>
    <property type="evidence" value="ECO:0007669"/>
    <property type="project" value="TreeGrafter"/>
</dbReference>
<dbReference type="InterPro" id="IPR036736">
    <property type="entry name" value="ACP-like_sf"/>
</dbReference>
<dbReference type="CDD" id="cd07989">
    <property type="entry name" value="LPLAT_AGPAT-like"/>
    <property type="match status" value="1"/>
</dbReference>
<organism evidence="7">
    <name type="scientific">hydrothermal vent metagenome</name>
    <dbReference type="NCBI Taxonomy" id="652676"/>
    <lineage>
        <taxon>unclassified sequences</taxon>
        <taxon>metagenomes</taxon>
        <taxon>ecological metagenomes</taxon>
    </lineage>
</organism>
<dbReference type="PROSITE" id="PS00455">
    <property type="entry name" value="AMP_BINDING"/>
    <property type="match status" value="1"/>
</dbReference>
<evidence type="ECO:0000259" key="6">
    <source>
        <dbReference type="PROSITE" id="PS50075"/>
    </source>
</evidence>